<reference evidence="2 3" key="1">
    <citation type="submission" date="2024-03" db="EMBL/GenBank/DDBJ databases">
        <authorList>
            <person name="Martinez-Hernandez J."/>
        </authorList>
    </citation>
    <scope>NUCLEOTIDE SEQUENCE [LARGE SCALE GENOMIC DNA]</scope>
</reference>
<name>A0AAV1W5K8_LUPLU</name>
<evidence type="ECO:0000313" key="3">
    <source>
        <dbReference type="Proteomes" id="UP001497480"/>
    </source>
</evidence>
<feature type="compositionally biased region" description="Low complexity" evidence="1">
    <location>
        <begin position="60"/>
        <end position="79"/>
    </location>
</feature>
<protein>
    <submittedName>
        <fullName evidence="2">Uncharacterized protein</fullName>
    </submittedName>
</protein>
<evidence type="ECO:0000313" key="2">
    <source>
        <dbReference type="EMBL" id="CAL0304442.1"/>
    </source>
</evidence>
<keyword evidence="3" id="KW-1185">Reference proteome</keyword>
<dbReference type="EMBL" id="CAXHTB010000004">
    <property type="protein sequence ID" value="CAL0304442.1"/>
    <property type="molecule type" value="Genomic_DNA"/>
</dbReference>
<gene>
    <name evidence="2" type="ORF">LLUT_LOCUS5502</name>
</gene>
<proteinExistence type="predicted"/>
<feature type="compositionally biased region" description="Low complexity" evidence="1">
    <location>
        <begin position="93"/>
        <end position="110"/>
    </location>
</feature>
<accession>A0AAV1W5K8</accession>
<organism evidence="2 3">
    <name type="scientific">Lupinus luteus</name>
    <name type="common">European yellow lupine</name>
    <dbReference type="NCBI Taxonomy" id="3873"/>
    <lineage>
        <taxon>Eukaryota</taxon>
        <taxon>Viridiplantae</taxon>
        <taxon>Streptophyta</taxon>
        <taxon>Embryophyta</taxon>
        <taxon>Tracheophyta</taxon>
        <taxon>Spermatophyta</taxon>
        <taxon>Magnoliopsida</taxon>
        <taxon>eudicotyledons</taxon>
        <taxon>Gunneridae</taxon>
        <taxon>Pentapetalae</taxon>
        <taxon>rosids</taxon>
        <taxon>fabids</taxon>
        <taxon>Fabales</taxon>
        <taxon>Fabaceae</taxon>
        <taxon>Papilionoideae</taxon>
        <taxon>50 kb inversion clade</taxon>
        <taxon>genistoids sensu lato</taxon>
        <taxon>core genistoids</taxon>
        <taxon>Genisteae</taxon>
        <taxon>Lupinus</taxon>
    </lineage>
</organism>
<dbReference type="Proteomes" id="UP001497480">
    <property type="component" value="Unassembled WGS sequence"/>
</dbReference>
<feature type="region of interest" description="Disordered" evidence="1">
    <location>
        <begin position="49"/>
        <end position="117"/>
    </location>
</feature>
<sequence>MEKSNIAVNQSNIAVNQSQRKRNNDDNAFAIFVPFSPTLEHVHESYDDVDHGHKRFKPNSEPLFSETTTTTNLSTSFPSPKQNIGMNEAPHFSSPSSSLKLSGNSSGPSPQSIASNSPHMEYVKNEGKLGKTISTSHCQWKEDESEMESMVSMAAEELSKRPKTGGIYRTIAVQRDSVVKRLKDLANKDSTIDVGLEMADAAHLLKLMRFTTNEIEMAGQKGHKGAMLLIQAEILHNKGQKLIAECQNSIKDTL</sequence>
<comment type="caution">
    <text evidence="2">The sequence shown here is derived from an EMBL/GenBank/DDBJ whole genome shotgun (WGS) entry which is preliminary data.</text>
</comment>
<evidence type="ECO:0000256" key="1">
    <source>
        <dbReference type="SAM" id="MobiDB-lite"/>
    </source>
</evidence>
<dbReference type="AlphaFoldDB" id="A0AAV1W5K8"/>